<gene>
    <name evidence="2" type="ORF">A4A49_40195</name>
</gene>
<feature type="compositionally biased region" description="Polar residues" evidence="1">
    <location>
        <begin position="61"/>
        <end position="75"/>
    </location>
</feature>
<sequence>MWAPAHSQSRTQDGAEGNQKTLRDFVGPLNSDNVAQSNSNRKRTEIERYKGKHVSKELAEQGSTQQPILTSSSHNGTDRATLRAEPSCGNSGGTLSTIFATDSLGFPKSLQSV</sequence>
<comment type="caution">
    <text evidence="2">The sequence shown here is derived from an EMBL/GenBank/DDBJ whole genome shotgun (WGS) entry which is preliminary data.</text>
</comment>
<dbReference type="PANTHER" id="PTHR34805">
    <property type="entry name" value="PROTEIN MODIFIER OF SNC1 1"/>
    <property type="match status" value="1"/>
</dbReference>
<feature type="compositionally biased region" description="Basic and acidic residues" evidence="1">
    <location>
        <begin position="42"/>
        <end position="59"/>
    </location>
</feature>
<feature type="compositionally biased region" description="Polar residues" evidence="1">
    <location>
        <begin position="30"/>
        <end position="39"/>
    </location>
</feature>
<evidence type="ECO:0000313" key="2">
    <source>
        <dbReference type="EMBL" id="OIT19787.1"/>
    </source>
</evidence>
<feature type="compositionally biased region" description="Polar residues" evidence="1">
    <location>
        <begin position="1"/>
        <end position="12"/>
    </location>
</feature>
<dbReference type="Proteomes" id="UP000187609">
    <property type="component" value="Unassembled WGS sequence"/>
</dbReference>
<dbReference type="GO" id="GO:0040029">
    <property type="term" value="P:epigenetic regulation of gene expression"/>
    <property type="evidence" value="ECO:0007669"/>
    <property type="project" value="TreeGrafter"/>
</dbReference>
<reference evidence="2" key="1">
    <citation type="submission" date="2016-11" db="EMBL/GenBank/DDBJ databases">
        <title>The genome of Nicotiana attenuata.</title>
        <authorList>
            <person name="Xu S."/>
            <person name="Brockmoeller T."/>
            <person name="Gaquerel E."/>
            <person name="Navarro A."/>
            <person name="Kuhl H."/>
            <person name="Gase K."/>
            <person name="Ling Z."/>
            <person name="Zhou W."/>
            <person name="Kreitzer C."/>
            <person name="Stanke M."/>
            <person name="Tang H."/>
            <person name="Lyons E."/>
            <person name="Pandey P."/>
            <person name="Pandey S.P."/>
            <person name="Timmermann B."/>
            <person name="Baldwin I.T."/>
        </authorList>
    </citation>
    <scope>NUCLEOTIDE SEQUENCE [LARGE SCALE GENOMIC DNA]</scope>
    <source>
        <strain evidence="2">UT</strain>
    </source>
</reference>
<dbReference type="InterPro" id="IPR038808">
    <property type="entry name" value="MOS1-like"/>
</dbReference>
<feature type="region of interest" description="Disordered" evidence="1">
    <location>
        <begin position="1"/>
        <end position="91"/>
    </location>
</feature>
<dbReference type="AlphaFoldDB" id="A0A1J6KAE2"/>
<dbReference type="EMBL" id="MJEQ01006251">
    <property type="protein sequence ID" value="OIT19787.1"/>
    <property type="molecule type" value="Genomic_DNA"/>
</dbReference>
<keyword evidence="3" id="KW-1185">Reference proteome</keyword>
<evidence type="ECO:0000313" key="3">
    <source>
        <dbReference type="Proteomes" id="UP000187609"/>
    </source>
</evidence>
<dbReference type="STRING" id="49451.A0A1J6KAE2"/>
<name>A0A1J6KAE2_NICAT</name>
<evidence type="ECO:0000256" key="1">
    <source>
        <dbReference type="SAM" id="MobiDB-lite"/>
    </source>
</evidence>
<accession>A0A1J6KAE2</accession>
<organism evidence="2 3">
    <name type="scientific">Nicotiana attenuata</name>
    <name type="common">Coyote tobacco</name>
    <dbReference type="NCBI Taxonomy" id="49451"/>
    <lineage>
        <taxon>Eukaryota</taxon>
        <taxon>Viridiplantae</taxon>
        <taxon>Streptophyta</taxon>
        <taxon>Embryophyta</taxon>
        <taxon>Tracheophyta</taxon>
        <taxon>Spermatophyta</taxon>
        <taxon>Magnoliopsida</taxon>
        <taxon>eudicotyledons</taxon>
        <taxon>Gunneridae</taxon>
        <taxon>Pentapetalae</taxon>
        <taxon>asterids</taxon>
        <taxon>lamiids</taxon>
        <taxon>Solanales</taxon>
        <taxon>Solanaceae</taxon>
        <taxon>Nicotianoideae</taxon>
        <taxon>Nicotianeae</taxon>
        <taxon>Nicotiana</taxon>
    </lineage>
</organism>
<protein>
    <submittedName>
        <fullName evidence="2">Uncharacterized protein</fullName>
    </submittedName>
</protein>
<dbReference type="PANTHER" id="PTHR34805:SF1">
    <property type="entry name" value="PROTEIN MODIFIER OF SNC1 1"/>
    <property type="match status" value="1"/>
</dbReference>
<dbReference type="Gramene" id="OIT19787">
    <property type="protein sequence ID" value="OIT19787"/>
    <property type="gene ID" value="A4A49_40195"/>
</dbReference>
<proteinExistence type="predicted"/>